<evidence type="ECO:0000256" key="2">
    <source>
        <dbReference type="ARBA" id="ARBA00006247"/>
    </source>
</evidence>
<feature type="region of interest" description="Disordered" evidence="26">
    <location>
        <begin position="601"/>
        <end position="667"/>
    </location>
</feature>
<keyword evidence="27" id="KW-1133">Transmembrane helix</keyword>
<dbReference type="EMBL" id="VCGU01000458">
    <property type="protein sequence ID" value="TRY64118.1"/>
    <property type="molecule type" value="Genomic_DNA"/>
</dbReference>
<evidence type="ECO:0000256" key="26">
    <source>
        <dbReference type="SAM" id="MobiDB-lite"/>
    </source>
</evidence>
<comment type="catalytic activity">
    <reaction evidence="15">
        <text>N-(9Z-octadecenoyl)-L-asparagine + H2O = L-asparagine + (9Z)-octadecenoate</text>
        <dbReference type="Rhea" id="RHEA:64136"/>
        <dbReference type="ChEBI" id="CHEBI:15377"/>
        <dbReference type="ChEBI" id="CHEBI:30823"/>
        <dbReference type="ChEBI" id="CHEBI:58048"/>
        <dbReference type="ChEBI" id="CHEBI:149730"/>
    </reaction>
    <physiologicalReaction direction="left-to-right" evidence="15">
        <dbReference type="Rhea" id="RHEA:64137"/>
    </physiologicalReaction>
</comment>
<evidence type="ECO:0000256" key="23">
    <source>
        <dbReference type="ARBA" id="ARBA00048879"/>
    </source>
</evidence>
<comment type="catalytic activity">
    <reaction evidence="14">
        <text>N-(9Z-octadecenoyl)-L-methionine + H2O = (9Z)-octadecenoate + L-methionine</text>
        <dbReference type="Rhea" id="RHEA:64144"/>
        <dbReference type="ChEBI" id="CHEBI:15377"/>
        <dbReference type="ChEBI" id="CHEBI:30823"/>
        <dbReference type="ChEBI" id="CHEBI:57844"/>
        <dbReference type="ChEBI" id="CHEBI:149732"/>
    </reaction>
    <physiologicalReaction direction="left-to-right" evidence="14">
        <dbReference type="Rhea" id="RHEA:64145"/>
    </physiologicalReaction>
</comment>
<evidence type="ECO:0000256" key="12">
    <source>
        <dbReference type="ARBA" id="ARBA00047874"/>
    </source>
</evidence>
<dbReference type="InterPro" id="IPR047177">
    <property type="entry name" value="Pept_M20A"/>
</dbReference>
<dbReference type="SUPFAM" id="SSF53187">
    <property type="entry name" value="Zn-dependent exopeptidases"/>
    <property type="match status" value="1"/>
</dbReference>
<dbReference type="InterPro" id="IPR002933">
    <property type="entry name" value="Peptidase_M20"/>
</dbReference>
<evidence type="ECO:0000256" key="13">
    <source>
        <dbReference type="ARBA" id="ARBA00047879"/>
    </source>
</evidence>
<comment type="caution">
    <text evidence="29">The sequence shown here is derived from an EMBL/GenBank/DDBJ whole genome shotgun (WGS) entry which is preliminary data.</text>
</comment>
<keyword evidence="6" id="KW-0862">Zinc</keyword>
<comment type="function">
    <text evidence="7">Secreted enzyme that regulates the endogenous N-fatty acyl amino acid (NAAs) tissue and circulating levels by functioning as a bidirectional NAA synthase/hydrolase. It condenses free fatty acids and free amino acids to generate NAAs and bidirectionally catalyzes the reverse hydrolysis reaction. Some of these NAAs stimulate oxidative metabolism via mitochondrial uncoupling, increasing energy expenditure in a UPC1-independent manner. Thereby, this secreted protein may indirectly regulate whole body energy expenditure. PM20D1 circulates in tight association with both low- and high-density (LDL and HDL,respectively) lipoprotein particles.</text>
</comment>
<comment type="catalytic activity">
    <reaction evidence="20">
        <text>N-(9Z-octadecenoyl)-L-tryptophan + H2O = L-tryptophan + (9Z)-octadecenoate</text>
        <dbReference type="Rhea" id="RHEA:64176"/>
        <dbReference type="ChEBI" id="CHEBI:15377"/>
        <dbReference type="ChEBI" id="CHEBI:30823"/>
        <dbReference type="ChEBI" id="CHEBI:57912"/>
        <dbReference type="ChEBI" id="CHEBI:149733"/>
    </reaction>
    <physiologicalReaction direction="left-to-right" evidence="20">
        <dbReference type="Rhea" id="RHEA:64177"/>
    </physiologicalReaction>
</comment>
<evidence type="ECO:0000256" key="22">
    <source>
        <dbReference type="ARBA" id="ARBA00048840"/>
    </source>
</evidence>
<name>A0A553NFE2_TIGCA</name>
<reference evidence="29 30" key="1">
    <citation type="journal article" date="2018" name="Nat. Ecol. Evol.">
        <title>Genomic signatures of mitonuclear coevolution across populations of Tigriopus californicus.</title>
        <authorList>
            <person name="Barreto F.S."/>
            <person name="Watson E.T."/>
            <person name="Lima T.G."/>
            <person name="Willett C.S."/>
            <person name="Edmands S."/>
            <person name="Li W."/>
            <person name="Burton R.S."/>
        </authorList>
    </citation>
    <scope>NUCLEOTIDE SEQUENCE [LARGE SCALE GENOMIC DNA]</scope>
    <source>
        <strain evidence="29 30">San Diego</strain>
    </source>
</reference>
<comment type="similarity">
    <text evidence="2">Belongs to the peptidase M20A family.</text>
</comment>
<evidence type="ECO:0000256" key="10">
    <source>
        <dbReference type="ARBA" id="ARBA00047723"/>
    </source>
</evidence>
<comment type="catalytic activity">
    <reaction evidence="9">
        <text>N-(4Z,7Z,10Z,13Z,16Z,19Z-docosahexaenoyl)-L-phenylalanine + H2O = (4Z,7Z,10Z,13Z,16Z,19Z)-docosahexaenoate + L-phenylalanine</text>
        <dbReference type="Rhea" id="RHEA:64132"/>
        <dbReference type="ChEBI" id="CHEBI:15377"/>
        <dbReference type="ChEBI" id="CHEBI:58095"/>
        <dbReference type="ChEBI" id="CHEBI:77016"/>
        <dbReference type="ChEBI" id="CHEBI:149701"/>
    </reaction>
    <physiologicalReaction direction="left-to-right" evidence="9">
        <dbReference type="Rhea" id="RHEA:64133"/>
    </physiologicalReaction>
</comment>
<proteinExistence type="inferred from homology"/>
<evidence type="ECO:0000256" key="17">
    <source>
        <dbReference type="ARBA" id="ARBA00048579"/>
    </source>
</evidence>
<dbReference type="GO" id="GO:0046872">
    <property type="term" value="F:metal ion binding"/>
    <property type="evidence" value="ECO:0007669"/>
    <property type="project" value="UniProtKB-KW"/>
</dbReference>
<gene>
    <name evidence="29" type="ORF">TCAL_00447</name>
</gene>
<feature type="transmembrane region" description="Helical" evidence="27">
    <location>
        <begin position="29"/>
        <end position="51"/>
    </location>
</feature>
<dbReference type="GO" id="GO:0006508">
    <property type="term" value="P:proteolysis"/>
    <property type="evidence" value="ECO:0007669"/>
    <property type="project" value="UniProtKB-KW"/>
</dbReference>
<evidence type="ECO:0000256" key="21">
    <source>
        <dbReference type="ARBA" id="ARBA00048827"/>
    </source>
</evidence>
<dbReference type="Gene3D" id="1.10.150.900">
    <property type="match status" value="1"/>
</dbReference>
<evidence type="ECO:0000256" key="14">
    <source>
        <dbReference type="ARBA" id="ARBA00048145"/>
    </source>
</evidence>
<comment type="catalytic activity">
    <reaction evidence="18">
        <text>N-(9Z-octadecenoyl)-L-serine + H2O = L-serine + (9Z)-octadecenoate</text>
        <dbReference type="Rhea" id="RHEA:51352"/>
        <dbReference type="ChEBI" id="CHEBI:15377"/>
        <dbReference type="ChEBI" id="CHEBI:30823"/>
        <dbReference type="ChEBI" id="CHEBI:33384"/>
        <dbReference type="ChEBI" id="CHEBI:134031"/>
    </reaction>
    <physiologicalReaction direction="left-to-right" evidence="18">
        <dbReference type="Rhea" id="RHEA:51353"/>
    </physiologicalReaction>
</comment>
<comment type="catalytic activity">
    <reaction evidence="23">
        <text>L-phenylalanine + (9Z)-octadecenoate = N-(9Z-octadecenoyl)-L-phenylalanine + H2O</text>
        <dbReference type="Rhea" id="RHEA:51300"/>
        <dbReference type="ChEBI" id="CHEBI:15377"/>
        <dbReference type="ChEBI" id="CHEBI:30823"/>
        <dbReference type="ChEBI" id="CHEBI:58095"/>
        <dbReference type="ChEBI" id="CHEBI:134020"/>
    </reaction>
    <physiologicalReaction direction="left-to-right" evidence="23">
        <dbReference type="Rhea" id="RHEA:51301"/>
    </physiologicalReaction>
    <physiologicalReaction direction="right-to-left" evidence="23">
        <dbReference type="Rhea" id="RHEA:51302"/>
    </physiologicalReaction>
</comment>
<comment type="catalytic activity">
    <reaction evidence="10">
        <text>N-octadecanoyl-L-phenylalanine + H2O = octadecanoate + L-phenylalanine</text>
        <dbReference type="Rhea" id="RHEA:64128"/>
        <dbReference type="ChEBI" id="CHEBI:15377"/>
        <dbReference type="ChEBI" id="CHEBI:25629"/>
        <dbReference type="ChEBI" id="CHEBI:58095"/>
        <dbReference type="ChEBI" id="CHEBI:149700"/>
    </reaction>
    <physiologicalReaction direction="left-to-right" evidence="10">
        <dbReference type="Rhea" id="RHEA:64129"/>
    </physiologicalReaction>
</comment>
<dbReference type="STRING" id="6832.A0A553NFE2"/>
<evidence type="ECO:0000256" key="6">
    <source>
        <dbReference type="ARBA" id="ARBA00022833"/>
    </source>
</evidence>
<dbReference type="Proteomes" id="UP000318571">
    <property type="component" value="Chromosome 10"/>
</dbReference>
<evidence type="ECO:0000256" key="4">
    <source>
        <dbReference type="ARBA" id="ARBA00022723"/>
    </source>
</evidence>
<dbReference type="Pfam" id="PF07687">
    <property type="entry name" value="M20_dimer"/>
    <property type="match status" value="1"/>
</dbReference>
<comment type="catalytic activity">
    <reaction evidence="13">
        <text>N-hexadecanoyl-L-phenylalanine + H2O = hexadecanoate + L-phenylalanine</text>
        <dbReference type="Rhea" id="RHEA:64124"/>
        <dbReference type="ChEBI" id="CHEBI:7896"/>
        <dbReference type="ChEBI" id="CHEBI:15377"/>
        <dbReference type="ChEBI" id="CHEBI:58095"/>
        <dbReference type="ChEBI" id="CHEBI:149699"/>
    </reaction>
    <physiologicalReaction direction="left-to-right" evidence="13">
        <dbReference type="Rhea" id="RHEA:64125"/>
    </physiologicalReaction>
</comment>
<evidence type="ECO:0000313" key="29">
    <source>
        <dbReference type="EMBL" id="TRY64118.1"/>
    </source>
</evidence>
<protein>
    <recommendedName>
        <fullName evidence="28">Peptidase M20 dimerisation domain-containing protein</fullName>
    </recommendedName>
</protein>
<comment type="catalytic activity">
    <reaction evidence="11">
        <text>N-(9Z-octadecenoyl)-L-tyrosine + H2O = L-tyrosine + (9Z)-octadecenoate</text>
        <dbReference type="Rhea" id="RHEA:64184"/>
        <dbReference type="ChEBI" id="CHEBI:15377"/>
        <dbReference type="ChEBI" id="CHEBI:30823"/>
        <dbReference type="ChEBI" id="CHEBI:58315"/>
        <dbReference type="ChEBI" id="CHEBI:149734"/>
    </reaction>
    <physiologicalReaction direction="left-to-right" evidence="11">
        <dbReference type="Rhea" id="RHEA:64185"/>
    </physiologicalReaction>
</comment>
<dbReference type="PANTHER" id="PTHR45962:SF1">
    <property type="entry name" value="N-FATTY-ACYL-AMINO ACID SYNTHASE_HYDROLASE PM20D1"/>
    <property type="match status" value="1"/>
</dbReference>
<comment type="catalytic activity">
    <reaction evidence="12">
        <text>(5Z,8Z,11Z,14Z)-eicosatetraenoate + L-phenylalanine = N-(5Z,8Z,11Z,14Z-eicosatetraenoyl)-L-phenylalanine + H2O</text>
        <dbReference type="Rhea" id="RHEA:51312"/>
        <dbReference type="ChEBI" id="CHEBI:15377"/>
        <dbReference type="ChEBI" id="CHEBI:32395"/>
        <dbReference type="ChEBI" id="CHEBI:58095"/>
        <dbReference type="ChEBI" id="CHEBI:134022"/>
    </reaction>
    <physiologicalReaction direction="left-to-right" evidence="12">
        <dbReference type="Rhea" id="RHEA:51313"/>
    </physiologicalReaction>
    <physiologicalReaction direction="right-to-left" evidence="12">
        <dbReference type="Rhea" id="RHEA:51314"/>
    </physiologicalReaction>
</comment>
<evidence type="ECO:0000256" key="3">
    <source>
        <dbReference type="ARBA" id="ARBA00022670"/>
    </source>
</evidence>
<keyword evidence="27" id="KW-0472">Membrane</keyword>
<dbReference type="Gene3D" id="3.30.70.360">
    <property type="match status" value="1"/>
</dbReference>
<evidence type="ECO:0000256" key="16">
    <source>
        <dbReference type="ARBA" id="ARBA00048402"/>
    </source>
</evidence>
<evidence type="ECO:0000256" key="19">
    <source>
        <dbReference type="ARBA" id="ARBA00048729"/>
    </source>
</evidence>
<feature type="domain" description="Peptidase M20 dimerisation" evidence="28">
    <location>
        <begin position="284"/>
        <end position="420"/>
    </location>
</feature>
<comment type="catalytic activity">
    <reaction evidence="19">
        <text>N-(9Z-octadecenoyl)-L-glutamine + H2O = L-glutamine + (9Z)-octadecenoate</text>
        <dbReference type="Rhea" id="RHEA:51356"/>
        <dbReference type="ChEBI" id="CHEBI:15377"/>
        <dbReference type="ChEBI" id="CHEBI:30823"/>
        <dbReference type="ChEBI" id="CHEBI:58359"/>
        <dbReference type="ChEBI" id="CHEBI:134033"/>
    </reaction>
    <physiologicalReaction direction="left-to-right" evidence="19">
        <dbReference type="Rhea" id="RHEA:51357"/>
    </physiologicalReaction>
</comment>
<evidence type="ECO:0000256" key="15">
    <source>
        <dbReference type="ARBA" id="ARBA00048380"/>
    </source>
</evidence>
<evidence type="ECO:0000256" key="1">
    <source>
        <dbReference type="ARBA" id="ARBA00004872"/>
    </source>
</evidence>
<keyword evidence="27" id="KW-0812">Transmembrane</keyword>
<dbReference type="PANTHER" id="PTHR45962">
    <property type="entry name" value="N-FATTY-ACYL-AMINO ACID SYNTHASE/HYDROLASE PM20D1"/>
    <property type="match status" value="1"/>
</dbReference>
<evidence type="ECO:0000256" key="24">
    <source>
        <dbReference type="ARBA" id="ARBA00049100"/>
    </source>
</evidence>
<evidence type="ECO:0000256" key="7">
    <source>
        <dbReference type="ARBA" id="ARBA00046147"/>
    </source>
</evidence>
<dbReference type="InterPro" id="IPR036264">
    <property type="entry name" value="Bact_exopeptidase_dim_dom"/>
</dbReference>
<dbReference type="SUPFAM" id="SSF55031">
    <property type="entry name" value="Bacterial exopeptidase dimerisation domain"/>
    <property type="match status" value="1"/>
</dbReference>
<comment type="pathway">
    <text evidence="1">Lipid metabolism; fatty acid metabolism.</text>
</comment>
<evidence type="ECO:0000256" key="20">
    <source>
        <dbReference type="ARBA" id="ARBA00048822"/>
    </source>
</evidence>
<keyword evidence="30" id="KW-1185">Reference proteome</keyword>
<keyword evidence="3" id="KW-0645">Protease</keyword>
<evidence type="ECO:0000256" key="25">
    <source>
        <dbReference type="ARBA" id="ARBA00049457"/>
    </source>
</evidence>
<accession>A0A553NFE2</accession>
<organism evidence="29 30">
    <name type="scientific">Tigriopus californicus</name>
    <name type="common">Marine copepod</name>
    <dbReference type="NCBI Taxonomy" id="6832"/>
    <lineage>
        <taxon>Eukaryota</taxon>
        <taxon>Metazoa</taxon>
        <taxon>Ecdysozoa</taxon>
        <taxon>Arthropoda</taxon>
        <taxon>Crustacea</taxon>
        <taxon>Multicrustacea</taxon>
        <taxon>Hexanauplia</taxon>
        <taxon>Copepoda</taxon>
        <taxon>Harpacticoida</taxon>
        <taxon>Harpacticidae</taxon>
        <taxon>Tigriopus</taxon>
    </lineage>
</organism>
<evidence type="ECO:0000256" key="5">
    <source>
        <dbReference type="ARBA" id="ARBA00022801"/>
    </source>
</evidence>
<comment type="catalytic activity">
    <reaction evidence="17">
        <text>an N-acyl-L-amino acid + H2O = an L-alpha-amino acid + a carboxylate</text>
        <dbReference type="Rhea" id="RHEA:15565"/>
        <dbReference type="ChEBI" id="CHEBI:15377"/>
        <dbReference type="ChEBI" id="CHEBI:29067"/>
        <dbReference type="ChEBI" id="CHEBI:59869"/>
        <dbReference type="ChEBI" id="CHEBI:59874"/>
        <dbReference type="EC" id="3.5.1.14"/>
    </reaction>
    <physiologicalReaction direction="left-to-right" evidence="17">
        <dbReference type="Rhea" id="RHEA:15566"/>
    </physiologicalReaction>
    <physiologicalReaction direction="right-to-left" evidence="17">
        <dbReference type="Rhea" id="RHEA:15567"/>
    </physiologicalReaction>
</comment>
<comment type="catalytic activity">
    <reaction evidence="22">
        <text>an N-acyl-aromatic L-alpha-amino acid + H2O = an aromatic L-alpha-amino acid + a carboxylate</text>
        <dbReference type="Rhea" id="RHEA:54184"/>
        <dbReference type="ChEBI" id="CHEBI:15377"/>
        <dbReference type="ChEBI" id="CHEBI:29067"/>
        <dbReference type="ChEBI" id="CHEBI:84824"/>
        <dbReference type="ChEBI" id="CHEBI:138093"/>
        <dbReference type="EC" id="3.5.1.114"/>
    </reaction>
    <physiologicalReaction direction="left-to-right" evidence="22">
        <dbReference type="Rhea" id="RHEA:54185"/>
    </physiologicalReaction>
    <physiologicalReaction direction="right-to-left" evidence="22">
        <dbReference type="Rhea" id="RHEA:54186"/>
    </physiologicalReaction>
</comment>
<comment type="catalytic activity">
    <reaction evidence="21">
        <text>N-(9Z-octadecenoyl)-L-leucine + H2O = L-leucine + (9Z)-octadecenoate</text>
        <dbReference type="Rhea" id="RHEA:51360"/>
        <dbReference type="ChEBI" id="CHEBI:15377"/>
        <dbReference type="ChEBI" id="CHEBI:30823"/>
        <dbReference type="ChEBI" id="CHEBI:57427"/>
        <dbReference type="ChEBI" id="CHEBI:134035"/>
    </reaction>
    <physiologicalReaction direction="left-to-right" evidence="21">
        <dbReference type="Rhea" id="RHEA:51361"/>
    </physiologicalReaction>
    <physiologicalReaction direction="right-to-left" evidence="21">
        <dbReference type="Rhea" id="RHEA:51362"/>
    </physiologicalReaction>
</comment>
<evidence type="ECO:0000256" key="8">
    <source>
        <dbReference type="ARBA" id="ARBA00047450"/>
    </source>
</evidence>
<evidence type="ECO:0000256" key="18">
    <source>
        <dbReference type="ARBA" id="ARBA00048597"/>
    </source>
</evidence>
<evidence type="ECO:0000256" key="9">
    <source>
        <dbReference type="ARBA" id="ARBA00047567"/>
    </source>
</evidence>
<comment type="catalytic activity">
    <reaction evidence="16">
        <text>N-(5Z,8Z,11Z,14Z)-eicosatetraenoyl-glycine + H2O = (5Z,8Z,11Z,14Z)-eicosatetraenoate + glycine</text>
        <dbReference type="Rhea" id="RHEA:64108"/>
        <dbReference type="ChEBI" id="CHEBI:15377"/>
        <dbReference type="ChEBI" id="CHEBI:32395"/>
        <dbReference type="ChEBI" id="CHEBI:57305"/>
        <dbReference type="ChEBI" id="CHEBI:59002"/>
    </reaction>
    <physiologicalReaction direction="left-to-right" evidence="16">
        <dbReference type="Rhea" id="RHEA:64109"/>
    </physiologicalReaction>
    <physiologicalReaction direction="right-to-left" evidence="16">
        <dbReference type="Rhea" id="RHEA:64110"/>
    </physiologicalReaction>
</comment>
<comment type="catalytic activity">
    <reaction evidence="8">
        <text>(9Z)-octadecenoate + glycine = N-(9Z-octadecenoyl)glycine + H2O</text>
        <dbReference type="Rhea" id="RHEA:51316"/>
        <dbReference type="ChEBI" id="CHEBI:15377"/>
        <dbReference type="ChEBI" id="CHEBI:30823"/>
        <dbReference type="ChEBI" id="CHEBI:57305"/>
        <dbReference type="ChEBI" id="CHEBI:133992"/>
    </reaction>
    <physiologicalReaction direction="right-to-left" evidence="8">
        <dbReference type="Rhea" id="RHEA:51318"/>
    </physiologicalReaction>
</comment>
<evidence type="ECO:0000259" key="28">
    <source>
        <dbReference type="Pfam" id="PF07687"/>
    </source>
</evidence>
<dbReference type="GO" id="GO:0008233">
    <property type="term" value="F:peptidase activity"/>
    <property type="evidence" value="ECO:0007669"/>
    <property type="project" value="UniProtKB-KW"/>
</dbReference>
<dbReference type="OMA" id="TIDSWTH"/>
<dbReference type="GO" id="GO:0043604">
    <property type="term" value="P:amide biosynthetic process"/>
    <property type="evidence" value="ECO:0007669"/>
    <property type="project" value="TreeGrafter"/>
</dbReference>
<comment type="catalytic activity">
    <reaction evidence="25">
        <text>N-(9Z-octadecenoyl)-L-lysine + H2O = L-lysine + (9Z)-octadecenoate</text>
        <dbReference type="Rhea" id="RHEA:64192"/>
        <dbReference type="ChEBI" id="CHEBI:15377"/>
        <dbReference type="ChEBI" id="CHEBI:30823"/>
        <dbReference type="ChEBI" id="CHEBI:32551"/>
        <dbReference type="ChEBI" id="CHEBI:149731"/>
    </reaction>
    <physiologicalReaction direction="left-to-right" evidence="25">
        <dbReference type="Rhea" id="RHEA:64193"/>
    </physiologicalReaction>
</comment>
<evidence type="ECO:0000313" key="30">
    <source>
        <dbReference type="Proteomes" id="UP000318571"/>
    </source>
</evidence>
<sequence length="667" mass="74435">MMRKHSSHIEAGSSSCCSGTCYCSKKVKVTICVVIWTVIAVIVALILAVIIKAATLQELFERMELGARDDPVFMSATEQEILERSQRLVDAISYRTISFSGTNLSLEAMTDFGTFLERVFPNLHDSDFVTFTPINTYSRLYRIEGTEKTLNPYLLCAHMDVVPEGDFDLWTHDPFDAGIVTESDGQDYIFGRGAIDDKHAVLGIMEALEYKVVNKEQPKRTFYIGFGHDEEVSGYLGAAEISITLEKMLKDNGEELDFLLDEGMFVVADIIPGINVPLIYIGVAEKGWAVVDLDAEGDQVHSSTPPLESSIGILAHGVANMEDNKQPSMFGKGPEIDTLRYAAPHATFLLKMILGNLWLFSGLVSSALELSSQTDSIQRTTTAVTIFNAGVKENVVPSQAHAVVNHRIHPSDNLEDVLELDRENADRVKVTLRDSFPPSEVSSYSNDVIPFQIVVNSALEVFPDAKPVPGLMVANTDTFHYKNLTDKIYRFTPVYNLPEDIARFHGIDERISVDIYSKVVQFYYRLMVNADFDVKIAPTAQVEVKPEEVEEFLEILEESDYESPINNTDSNLLPLTKVMEESDENSANETDSHLMILQDIPEEPNENPSNETDSGLPPSQDILEEDFDAMPVNETYSDMLPLESAPKDLDLYDLTPEEETFSNRTID</sequence>
<evidence type="ECO:0000256" key="11">
    <source>
        <dbReference type="ARBA" id="ARBA00047866"/>
    </source>
</evidence>
<dbReference type="GO" id="GO:0043605">
    <property type="term" value="P:amide catabolic process"/>
    <property type="evidence" value="ECO:0007669"/>
    <property type="project" value="TreeGrafter"/>
</dbReference>
<keyword evidence="4" id="KW-0479">Metal-binding</keyword>
<dbReference type="Gene3D" id="3.40.630.10">
    <property type="entry name" value="Zn peptidases"/>
    <property type="match status" value="1"/>
</dbReference>
<dbReference type="GO" id="GO:0006520">
    <property type="term" value="P:amino acid metabolic process"/>
    <property type="evidence" value="ECO:0007669"/>
    <property type="project" value="TreeGrafter"/>
</dbReference>
<evidence type="ECO:0000256" key="27">
    <source>
        <dbReference type="SAM" id="Phobius"/>
    </source>
</evidence>
<dbReference type="InterPro" id="IPR011650">
    <property type="entry name" value="Peptidase_M20_dimer"/>
</dbReference>
<dbReference type="FunFam" id="1.10.150.900:FF:000003">
    <property type="entry name" value="N-fatty-acyl-amino acid synthase/hydrolase PM20D1"/>
    <property type="match status" value="1"/>
</dbReference>
<dbReference type="OrthoDB" id="3064516at2759"/>
<dbReference type="AlphaFoldDB" id="A0A553NFE2"/>
<dbReference type="Pfam" id="PF01546">
    <property type="entry name" value="Peptidase_M20"/>
    <property type="match status" value="1"/>
</dbReference>
<dbReference type="GO" id="GO:0004046">
    <property type="term" value="F:aminoacylase activity"/>
    <property type="evidence" value="ECO:0007669"/>
    <property type="project" value="UniProtKB-EC"/>
</dbReference>
<keyword evidence="5" id="KW-0378">Hydrolase</keyword>
<comment type="catalytic activity">
    <reaction evidence="24">
        <text>N-(5Z,8Z,11Z,14Z-eicosatetraenoyl)-L-serine + H2O = (5Z,8Z,11Z,14Z)-eicosatetraenoate + L-serine</text>
        <dbReference type="Rhea" id="RHEA:64116"/>
        <dbReference type="ChEBI" id="CHEBI:15377"/>
        <dbReference type="ChEBI" id="CHEBI:32395"/>
        <dbReference type="ChEBI" id="CHEBI:33384"/>
        <dbReference type="ChEBI" id="CHEBI:149697"/>
    </reaction>
    <physiologicalReaction direction="left-to-right" evidence="24">
        <dbReference type="Rhea" id="RHEA:64117"/>
    </physiologicalReaction>
    <physiologicalReaction direction="right-to-left" evidence="24">
        <dbReference type="Rhea" id="RHEA:64118"/>
    </physiologicalReaction>
</comment>